<keyword evidence="4 6" id="KW-0227">DNA damage</keyword>
<dbReference type="GO" id="GO:0000287">
    <property type="term" value="F:magnesium ion binding"/>
    <property type="evidence" value="ECO:0007669"/>
    <property type="project" value="UniProtKB-UniRule"/>
</dbReference>
<comment type="caution">
    <text evidence="8">The sequence shown here is derived from an EMBL/GenBank/DDBJ whole genome shotgun (WGS) entry which is preliminary data.</text>
</comment>
<comment type="similarity">
    <text evidence="1 6">Belongs to the DNA polymerase type-Y family.</text>
</comment>
<dbReference type="GO" id="GO:0003684">
    <property type="term" value="F:damaged DNA binding"/>
    <property type="evidence" value="ECO:0007669"/>
    <property type="project" value="InterPro"/>
</dbReference>
<keyword evidence="6" id="KW-0479">Metal-binding</keyword>
<dbReference type="GO" id="GO:0006281">
    <property type="term" value="P:DNA repair"/>
    <property type="evidence" value="ECO:0007669"/>
    <property type="project" value="UniProtKB-UniRule"/>
</dbReference>
<comment type="function">
    <text evidence="6">Poorly processive, error-prone DNA polymerase involved in untargeted mutagenesis. Copies undamaged DNA at stalled replication forks, which arise in vivo from mismatched or misaligned primer ends. These misaligned primers can be extended by PolIV. Exhibits no 3'-5' exonuclease (proofreading) activity. May be involved in translesional synthesis, in conjunction with the beta clamp from PolIII.</text>
</comment>
<dbReference type="Proteomes" id="UP000214588">
    <property type="component" value="Unassembled WGS sequence"/>
</dbReference>
<dbReference type="PANTHER" id="PTHR11076">
    <property type="entry name" value="DNA REPAIR POLYMERASE UMUC / TRANSFERASE FAMILY MEMBER"/>
    <property type="match status" value="1"/>
</dbReference>
<reference evidence="8 9" key="1">
    <citation type="submission" date="2017-06" db="EMBL/GenBank/DDBJ databases">
        <title>Draft Genome Sequence of Natranaerobius trueperi halophilic, alkalithermophilic bacteria from soda lakes.</title>
        <authorList>
            <person name="Zhao B."/>
        </authorList>
    </citation>
    <scope>NUCLEOTIDE SEQUENCE [LARGE SCALE GENOMIC DNA]</scope>
    <source>
        <strain evidence="8 9">DSM 18760</strain>
    </source>
</reference>
<evidence type="ECO:0000259" key="7">
    <source>
        <dbReference type="PROSITE" id="PS50173"/>
    </source>
</evidence>
<dbReference type="GO" id="GO:0006261">
    <property type="term" value="P:DNA-templated DNA replication"/>
    <property type="evidence" value="ECO:0007669"/>
    <property type="project" value="UniProtKB-UniRule"/>
</dbReference>
<dbReference type="SUPFAM" id="SSF56672">
    <property type="entry name" value="DNA/RNA polymerases"/>
    <property type="match status" value="1"/>
</dbReference>
<dbReference type="InterPro" id="IPR022880">
    <property type="entry name" value="DNApol_IV"/>
</dbReference>
<feature type="binding site" evidence="6">
    <location>
        <position position="113"/>
    </location>
    <ligand>
        <name>Mg(2+)</name>
        <dbReference type="ChEBI" id="CHEBI:18420"/>
    </ligand>
</feature>
<sequence length="416" mass="46951">MSSRTIFHIDVNSAYLSWEATSRLQKGEQLDIRTVPSVIGGDSDKRQGIVLAKSIPAKHIYNIQTGETLNSACKKCPNLLIVPPNYSLYLQCSNAMVELLTNYSPIIERYSVDEVFLDFTNMENHHGHYLEAAQQMKESIKNELGFTVNIGIGSNKLLAKMASEFKKPDQIHTLFPGDLSRKLWPLPVNNLFMVGKATEKKLRDRGISTIGELANTSREKLKLWLKSHGLLIWNYANGIEQSPVRSEGIPIKGLGNSTTTPRNITERETAELLLLSLTEKVATRLRKINQSTKLISISIKNDQFNMYSKQKKLSISINSTLDIFKVAKQIFEELWQGEPIRHMGVSLSSLSNNDFYQYSLFDYHSSSHNLDKVIDQIRDKHGETSIIRSSFLYSSIPPFSGGVDTVEDYPMMSSLL</sequence>
<dbReference type="RefSeq" id="WP_089022760.1">
    <property type="nucleotide sequence ID" value="NZ_NIQC01000004.1"/>
</dbReference>
<dbReference type="SUPFAM" id="SSF100879">
    <property type="entry name" value="Lesion bypass DNA polymerase (Y-family), little finger domain"/>
    <property type="match status" value="1"/>
</dbReference>
<dbReference type="EC" id="2.7.7.7" evidence="6"/>
<dbReference type="InterPro" id="IPR043502">
    <property type="entry name" value="DNA/RNA_pol_sf"/>
</dbReference>
<dbReference type="EMBL" id="NIQC01000004">
    <property type="protein sequence ID" value="OWZ84429.1"/>
    <property type="molecule type" value="Genomic_DNA"/>
</dbReference>
<dbReference type="PROSITE" id="PS50173">
    <property type="entry name" value="UMUC"/>
    <property type="match status" value="1"/>
</dbReference>
<gene>
    <name evidence="6" type="primary">dinB</name>
    <name evidence="8" type="ORF">CDO51_02685</name>
</gene>
<keyword evidence="6" id="KW-0235">DNA replication</keyword>
<comment type="subunit">
    <text evidence="6">Monomer.</text>
</comment>
<dbReference type="InterPro" id="IPR036775">
    <property type="entry name" value="DNA_pol_Y-fam_lit_finger_sf"/>
</dbReference>
<comment type="cofactor">
    <cofactor evidence="6">
        <name>Mg(2+)</name>
        <dbReference type="ChEBI" id="CHEBI:18420"/>
    </cofactor>
    <text evidence="6">Binds 2 magnesium ions per subunit.</text>
</comment>
<dbReference type="InterPro" id="IPR043128">
    <property type="entry name" value="Rev_trsase/Diguanyl_cyclase"/>
</dbReference>
<dbReference type="PANTHER" id="PTHR11076:SF35">
    <property type="entry name" value="DNA REPAIR PROTEIN HOMOLOG YOBH"/>
    <property type="match status" value="1"/>
</dbReference>
<dbReference type="Gene3D" id="3.40.1170.60">
    <property type="match status" value="1"/>
</dbReference>
<accession>A0A226C1W4</accession>
<dbReference type="Gene3D" id="3.30.1490.100">
    <property type="entry name" value="DNA polymerase, Y-family, little finger domain"/>
    <property type="match status" value="1"/>
</dbReference>
<dbReference type="InterPro" id="IPR050116">
    <property type="entry name" value="DNA_polymerase-Y"/>
</dbReference>
<feature type="domain" description="UmuC" evidence="7">
    <location>
        <begin position="6"/>
        <end position="195"/>
    </location>
</feature>
<evidence type="ECO:0000313" key="8">
    <source>
        <dbReference type="EMBL" id="OWZ84429.1"/>
    </source>
</evidence>
<dbReference type="Pfam" id="PF11799">
    <property type="entry name" value="IMS_C"/>
    <property type="match status" value="1"/>
</dbReference>
<feature type="site" description="Substrate discrimination" evidence="6">
    <location>
        <position position="15"/>
    </location>
</feature>
<dbReference type="GO" id="GO:0042276">
    <property type="term" value="P:error-prone translesion synthesis"/>
    <property type="evidence" value="ECO:0007669"/>
    <property type="project" value="TreeGrafter"/>
</dbReference>
<evidence type="ECO:0000256" key="2">
    <source>
        <dbReference type="ARBA" id="ARBA00022457"/>
    </source>
</evidence>
<keyword evidence="6" id="KW-0234">DNA repair</keyword>
<keyword evidence="9" id="KW-1185">Reference proteome</keyword>
<dbReference type="Gene3D" id="3.30.70.270">
    <property type="match status" value="1"/>
</dbReference>
<dbReference type="AlphaFoldDB" id="A0A226C1W4"/>
<comment type="catalytic activity">
    <reaction evidence="6">
        <text>DNA(n) + a 2'-deoxyribonucleoside 5'-triphosphate = DNA(n+1) + diphosphate</text>
        <dbReference type="Rhea" id="RHEA:22508"/>
        <dbReference type="Rhea" id="RHEA-COMP:17339"/>
        <dbReference type="Rhea" id="RHEA-COMP:17340"/>
        <dbReference type="ChEBI" id="CHEBI:33019"/>
        <dbReference type="ChEBI" id="CHEBI:61560"/>
        <dbReference type="ChEBI" id="CHEBI:173112"/>
        <dbReference type="EC" id="2.7.7.7"/>
    </reaction>
</comment>
<evidence type="ECO:0000256" key="3">
    <source>
        <dbReference type="ARBA" id="ARBA00022695"/>
    </source>
</evidence>
<name>A0A226C1W4_9FIRM</name>
<dbReference type="GO" id="GO:0005829">
    <property type="term" value="C:cytosol"/>
    <property type="evidence" value="ECO:0007669"/>
    <property type="project" value="TreeGrafter"/>
</dbReference>
<evidence type="ECO:0000313" key="9">
    <source>
        <dbReference type="Proteomes" id="UP000214588"/>
    </source>
</evidence>
<dbReference type="HAMAP" id="MF_01113">
    <property type="entry name" value="DNApol_IV"/>
    <property type="match status" value="1"/>
</dbReference>
<evidence type="ECO:0000256" key="6">
    <source>
        <dbReference type="HAMAP-Rule" id="MF_01113"/>
    </source>
</evidence>
<keyword evidence="3 6" id="KW-0548">Nucleotidyltransferase</keyword>
<evidence type="ECO:0000256" key="5">
    <source>
        <dbReference type="ARBA" id="ARBA00022932"/>
    </source>
</evidence>
<dbReference type="GO" id="GO:0003887">
    <property type="term" value="F:DNA-directed DNA polymerase activity"/>
    <property type="evidence" value="ECO:0007669"/>
    <property type="project" value="UniProtKB-UniRule"/>
</dbReference>
<dbReference type="InterPro" id="IPR017961">
    <property type="entry name" value="DNA_pol_Y-fam_little_finger"/>
</dbReference>
<keyword evidence="2 6" id="KW-0515">Mutator protein</keyword>
<keyword evidence="6" id="KW-0238">DNA-binding</keyword>
<evidence type="ECO:0000256" key="1">
    <source>
        <dbReference type="ARBA" id="ARBA00010945"/>
    </source>
</evidence>
<dbReference type="Gene3D" id="1.10.150.20">
    <property type="entry name" value="5' to 3' exonuclease, C-terminal subdomain"/>
    <property type="match status" value="1"/>
</dbReference>
<keyword evidence="5 6" id="KW-0239">DNA-directed DNA polymerase</keyword>
<dbReference type="OrthoDB" id="9808813at2"/>
<feature type="binding site" evidence="6">
    <location>
        <position position="10"/>
    </location>
    <ligand>
        <name>Mg(2+)</name>
        <dbReference type="ChEBI" id="CHEBI:18420"/>
    </ligand>
</feature>
<protein>
    <recommendedName>
        <fullName evidence="6">DNA polymerase IV</fullName>
        <shortName evidence="6">Pol IV</shortName>
        <ecNumber evidence="6">2.7.7.7</ecNumber>
    </recommendedName>
</protein>
<keyword evidence="6" id="KW-0808">Transferase</keyword>
<dbReference type="GO" id="GO:0009432">
    <property type="term" value="P:SOS response"/>
    <property type="evidence" value="ECO:0007669"/>
    <property type="project" value="TreeGrafter"/>
</dbReference>
<dbReference type="InterPro" id="IPR001126">
    <property type="entry name" value="UmuC"/>
</dbReference>
<evidence type="ECO:0000256" key="4">
    <source>
        <dbReference type="ARBA" id="ARBA00022763"/>
    </source>
</evidence>
<keyword evidence="6" id="KW-0963">Cytoplasm</keyword>
<proteinExistence type="inferred from homology"/>
<keyword evidence="6" id="KW-0460">Magnesium</keyword>
<organism evidence="8 9">
    <name type="scientific">Natranaerobius trueperi</name>
    <dbReference type="NCBI Taxonomy" id="759412"/>
    <lineage>
        <taxon>Bacteria</taxon>
        <taxon>Bacillati</taxon>
        <taxon>Bacillota</taxon>
        <taxon>Clostridia</taxon>
        <taxon>Natranaerobiales</taxon>
        <taxon>Natranaerobiaceae</taxon>
        <taxon>Natranaerobius</taxon>
    </lineage>
</organism>
<feature type="active site" evidence="6">
    <location>
        <position position="114"/>
    </location>
</feature>
<dbReference type="CDD" id="cd03586">
    <property type="entry name" value="PolY_Pol_IV_kappa"/>
    <property type="match status" value="1"/>
</dbReference>
<dbReference type="Pfam" id="PF00817">
    <property type="entry name" value="IMS"/>
    <property type="match status" value="1"/>
</dbReference>
<comment type="subcellular location">
    <subcellularLocation>
        <location evidence="6">Cytoplasm</location>
    </subcellularLocation>
</comment>